<evidence type="ECO:0000259" key="11">
    <source>
        <dbReference type="PROSITE" id="PS50929"/>
    </source>
</evidence>
<evidence type="ECO:0000259" key="10">
    <source>
        <dbReference type="PROSITE" id="PS50893"/>
    </source>
</evidence>
<dbReference type="InterPro" id="IPR003439">
    <property type="entry name" value="ABC_transporter-like_ATP-bd"/>
</dbReference>
<feature type="transmembrane region" description="Helical" evidence="9">
    <location>
        <begin position="22"/>
        <end position="48"/>
    </location>
</feature>
<dbReference type="GO" id="GO:0016887">
    <property type="term" value="F:ATP hydrolysis activity"/>
    <property type="evidence" value="ECO:0007669"/>
    <property type="project" value="InterPro"/>
</dbReference>
<dbReference type="PROSITE" id="PS50929">
    <property type="entry name" value="ABC_TM1F"/>
    <property type="match status" value="1"/>
</dbReference>
<organism evidence="13 14">
    <name type="scientific">Allofranklinella schreckenbergeri</name>
    <dbReference type="NCBI Taxonomy" id="1076744"/>
    <lineage>
        <taxon>Bacteria</taxon>
        <taxon>Pseudomonadati</taxon>
        <taxon>Pseudomonadota</taxon>
        <taxon>Betaproteobacteria</taxon>
        <taxon>Burkholderiales</taxon>
        <taxon>Comamonadaceae</taxon>
        <taxon>Allofranklinella</taxon>
    </lineage>
</organism>
<evidence type="ECO:0000256" key="7">
    <source>
        <dbReference type="ARBA" id="ARBA00022989"/>
    </source>
</evidence>
<evidence type="ECO:0000313" key="15">
    <source>
        <dbReference type="Proteomes" id="UP000267521"/>
    </source>
</evidence>
<keyword evidence="6" id="KW-0067">ATP-binding</keyword>
<dbReference type="PANTHER" id="PTHR24221">
    <property type="entry name" value="ATP-BINDING CASSETTE SUB-FAMILY B"/>
    <property type="match status" value="1"/>
</dbReference>
<proteinExistence type="predicted"/>
<dbReference type="InterPro" id="IPR011527">
    <property type="entry name" value="ABC1_TM_dom"/>
</dbReference>
<evidence type="ECO:0000256" key="8">
    <source>
        <dbReference type="ARBA" id="ARBA00023136"/>
    </source>
</evidence>
<keyword evidence="3" id="KW-1003">Cell membrane</keyword>
<dbReference type="CDD" id="cd18586">
    <property type="entry name" value="ABC_6TM_PrtD_like"/>
    <property type="match status" value="1"/>
</dbReference>
<evidence type="ECO:0000256" key="1">
    <source>
        <dbReference type="ARBA" id="ARBA00004651"/>
    </source>
</evidence>
<dbReference type="EMBL" id="RDQM01000013">
    <property type="protein sequence ID" value="RMW96100.1"/>
    <property type="molecule type" value="Genomic_DNA"/>
</dbReference>
<name>A0A3M6QBA0_9BURK</name>
<reference evidence="14 15" key="1">
    <citation type="submission" date="2018-10" db="EMBL/GenBank/DDBJ databases">
        <title>Comamonadaceae CDC group NO-1 genome sequencing and assembly.</title>
        <authorList>
            <person name="Bernier A.-M."/>
            <person name="Bernard K."/>
        </authorList>
    </citation>
    <scope>NUCLEOTIDE SEQUENCE [LARGE SCALE GENOMIC DNA]</scope>
    <source>
        <strain evidence="13 14">NML161473</strain>
        <strain evidence="12 15">NML970147</strain>
    </source>
</reference>
<dbReference type="PROSITE" id="PS00211">
    <property type="entry name" value="ABC_TRANSPORTER_1"/>
    <property type="match status" value="1"/>
</dbReference>
<dbReference type="NCBIfam" id="TIGR01842">
    <property type="entry name" value="type_I_sec_PrtD"/>
    <property type="match status" value="1"/>
</dbReference>
<gene>
    <name evidence="13" type="ORF">EBQ25_06290</name>
    <name evidence="12" type="ORF">EBQ26_10085</name>
</gene>
<feature type="transmembrane region" description="Helical" evidence="9">
    <location>
        <begin position="60"/>
        <end position="80"/>
    </location>
</feature>
<dbReference type="InterPro" id="IPR047957">
    <property type="entry name" value="ABC_AprD-like_6TM"/>
</dbReference>
<keyword evidence="8 9" id="KW-0472">Membrane</keyword>
<evidence type="ECO:0000256" key="3">
    <source>
        <dbReference type="ARBA" id="ARBA00022475"/>
    </source>
</evidence>
<feature type="transmembrane region" description="Helical" evidence="9">
    <location>
        <begin position="146"/>
        <end position="175"/>
    </location>
</feature>
<dbReference type="InterPro" id="IPR017871">
    <property type="entry name" value="ABC_transporter-like_CS"/>
</dbReference>
<protein>
    <submittedName>
        <fullName evidence="13">Type I secretion system permease/ATPase</fullName>
    </submittedName>
</protein>
<dbReference type="Proteomes" id="UP000267521">
    <property type="component" value="Unassembled WGS sequence"/>
</dbReference>
<keyword evidence="5" id="KW-0547">Nucleotide-binding</keyword>
<evidence type="ECO:0000313" key="12">
    <source>
        <dbReference type="EMBL" id="RMW96100.1"/>
    </source>
</evidence>
<comment type="caution">
    <text evidence="13">The sequence shown here is derived from an EMBL/GenBank/DDBJ whole genome shotgun (WGS) entry which is preliminary data.</text>
</comment>
<sequence length="577" mass="61737">MTAPSSSTRSELAQAISGLKRFFFTAGVFSFFINLLMLVPAIYMLQVYDRVLASRSETTLTMLTIIMLGLFALMAVLEWLRSQLLVQAGLRMDADLNQRVLSASFQQNLRHSGSNAGQAMADLVSVRQFLTGNGLFAFFDAPWTPIFIFVIFMLHPLLGAVSVVAGLMLVALTFLTERMTQRPLAEANSANVAANLYITNSLRNAEVIEAMGMFPALRARWYAMHRRMLGLQTLASDRAGGISALTRFVRISFQSLILGAGALLVIEDKSTPGTMIAASILMGRALAPVELLIGNWKNFVGARASYRRLEKMLKAFPAAPERMSLPAPKGHYALENVVAGAPGSTTPILRGINITIPAGSVVGVIGPSGSGKSTLARLLVGVWAAGAGVVRLDGADIFAWDKTELGPHMGYLPQDVELFDGTVAENISRFGEVDAQAVVRAAQRAGVHEMILRLPQGYDTPIGAGGSVLSGGQRQRIGLARAIYGDPSVVVLDEPNSNLDDVGEAALVNAITQLKREGKTVIVITHRTSVLSAVDLLLVMREGMVQLFGPRNEVLAALASANQQGAGQQPARQATPA</sequence>
<dbReference type="AlphaFoldDB" id="A0A3M6QBA0"/>
<dbReference type="RefSeq" id="WP_122238896.1">
    <property type="nucleotide sequence ID" value="NZ_RDQL01000006.1"/>
</dbReference>
<accession>A0A3M6QBA0</accession>
<dbReference type="GO" id="GO:0030253">
    <property type="term" value="P:protein secretion by the type I secretion system"/>
    <property type="evidence" value="ECO:0007669"/>
    <property type="project" value="InterPro"/>
</dbReference>
<dbReference type="InterPro" id="IPR027417">
    <property type="entry name" value="P-loop_NTPase"/>
</dbReference>
<dbReference type="SUPFAM" id="SSF90123">
    <property type="entry name" value="ABC transporter transmembrane region"/>
    <property type="match status" value="1"/>
</dbReference>
<dbReference type="Gene3D" id="1.20.1560.10">
    <property type="entry name" value="ABC transporter type 1, transmembrane domain"/>
    <property type="match status" value="1"/>
</dbReference>
<evidence type="ECO:0000256" key="9">
    <source>
        <dbReference type="SAM" id="Phobius"/>
    </source>
</evidence>
<keyword evidence="2" id="KW-0813">Transport</keyword>
<feature type="domain" description="ABC transporter" evidence="10">
    <location>
        <begin position="332"/>
        <end position="567"/>
    </location>
</feature>
<evidence type="ECO:0000313" key="13">
    <source>
        <dbReference type="EMBL" id="RMX00257.1"/>
    </source>
</evidence>
<dbReference type="Proteomes" id="UP000267035">
    <property type="component" value="Unassembled WGS sequence"/>
</dbReference>
<dbReference type="Pfam" id="PF00005">
    <property type="entry name" value="ABC_tran"/>
    <property type="match status" value="1"/>
</dbReference>
<dbReference type="PANTHER" id="PTHR24221:SF248">
    <property type="entry name" value="ABC TRANSPORTER TRANSMEMBRANE REGION"/>
    <property type="match status" value="1"/>
</dbReference>
<dbReference type="InterPro" id="IPR039421">
    <property type="entry name" value="Type_1_exporter"/>
</dbReference>
<dbReference type="InterPro" id="IPR010128">
    <property type="entry name" value="ATPase_T1SS_PrtD-like"/>
</dbReference>
<dbReference type="FunFam" id="3.40.50.300:FF:001444">
    <property type="entry name" value="ABC transporter ATP-binding protein"/>
    <property type="match status" value="1"/>
</dbReference>
<evidence type="ECO:0000256" key="6">
    <source>
        <dbReference type="ARBA" id="ARBA00022840"/>
    </source>
</evidence>
<dbReference type="InterPro" id="IPR003593">
    <property type="entry name" value="AAA+_ATPase"/>
</dbReference>
<dbReference type="PROSITE" id="PS50893">
    <property type="entry name" value="ABC_TRANSPORTER_2"/>
    <property type="match status" value="1"/>
</dbReference>
<evidence type="ECO:0000256" key="5">
    <source>
        <dbReference type="ARBA" id="ARBA00022741"/>
    </source>
</evidence>
<dbReference type="GO" id="GO:0005886">
    <property type="term" value="C:plasma membrane"/>
    <property type="evidence" value="ECO:0007669"/>
    <property type="project" value="UniProtKB-SubCell"/>
</dbReference>
<dbReference type="Pfam" id="PF00664">
    <property type="entry name" value="ABC_membrane"/>
    <property type="match status" value="1"/>
</dbReference>
<evidence type="ECO:0000256" key="4">
    <source>
        <dbReference type="ARBA" id="ARBA00022692"/>
    </source>
</evidence>
<dbReference type="Gene3D" id="3.40.50.300">
    <property type="entry name" value="P-loop containing nucleotide triphosphate hydrolases"/>
    <property type="match status" value="1"/>
</dbReference>
<keyword evidence="4 9" id="KW-0812">Transmembrane</keyword>
<dbReference type="InterPro" id="IPR036640">
    <property type="entry name" value="ABC1_TM_sf"/>
</dbReference>
<evidence type="ECO:0000256" key="2">
    <source>
        <dbReference type="ARBA" id="ARBA00022448"/>
    </source>
</evidence>
<dbReference type="EMBL" id="RDQL01000006">
    <property type="protein sequence ID" value="RMX00257.1"/>
    <property type="molecule type" value="Genomic_DNA"/>
</dbReference>
<dbReference type="SUPFAM" id="SSF52540">
    <property type="entry name" value="P-loop containing nucleoside triphosphate hydrolases"/>
    <property type="match status" value="1"/>
</dbReference>
<dbReference type="GO" id="GO:0034040">
    <property type="term" value="F:ATPase-coupled lipid transmembrane transporter activity"/>
    <property type="evidence" value="ECO:0007669"/>
    <property type="project" value="TreeGrafter"/>
</dbReference>
<keyword evidence="7 9" id="KW-1133">Transmembrane helix</keyword>
<keyword evidence="14" id="KW-1185">Reference proteome</keyword>
<dbReference type="CDD" id="cd03246">
    <property type="entry name" value="ABCC_Protease_Secretion"/>
    <property type="match status" value="1"/>
</dbReference>
<dbReference type="GO" id="GO:0005524">
    <property type="term" value="F:ATP binding"/>
    <property type="evidence" value="ECO:0007669"/>
    <property type="project" value="UniProtKB-KW"/>
</dbReference>
<evidence type="ECO:0000313" key="14">
    <source>
        <dbReference type="Proteomes" id="UP000267035"/>
    </source>
</evidence>
<accession>A0A3M6Q0U4</accession>
<dbReference type="GO" id="GO:0030256">
    <property type="term" value="C:type I protein secretion system complex"/>
    <property type="evidence" value="ECO:0007669"/>
    <property type="project" value="InterPro"/>
</dbReference>
<comment type="subcellular location">
    <subcellularLocation>
        <location evidence="1">Cell membrane</location>
        <topology evidence="1">Multi-pass membrane protein</topology>
    </subcellularLocation>
</comment>
<feature type="domain" description="ABC transmembrane type-1" evidence="11">
    <location>
        <begin position="24"/>
        <end position="301"/>
    </location>
</feature>
<dbReference type="GO" id="GO:0140359">
    <property type="term" value="F:ABC-type transporter activity"/>
    <property type="evidence" value="ECO:0007669"/>
    <property type="project" value="InterPro"/>
</dbReference>
<dbReference type="SMART" id="SM00382">
    <property type="entry name" value="AAA"/>
    <property type="match status" value="1"/>
</dbReference>